<feature type="region of interest" description="Disordered" evidence="1">
    <location>
        <begin position="251"/>
        <end position="309"/>
    </location>
</feature>
<accession>A0A8H7A649</accession>
<gene>
    <name evidence="2" type="ORF">GJ744_004026</name>
</gene>
<dbReference type="OrthoDB" id="10335311at2759"/>
<dbReference type="EMBL" id="JAACFV010000187">
    <property type="protein sequence ID" value="KAF7503268.1"/>
    <property type="molecule type" value="Genomic_DNA"/>
</dbReference>
<feature type="region of interest" description="Disordered" evidence="1">
    <location>
        <begin position="1"/>
        <end position="63"/>
    </location>
</feature>
<evidence type="ECO:0000313" key="2">
    <source>
        <dbReference type="EMBL" id="KAF7503268.1"/>
    </source>
</evidence>
<feature type="compositionally biased region" description="Low complexity" evidence="1">
    <location>
        <begin position="424"/>
        <end position="449"/>
    </location>
</feature>
<organism evidence="2 3">
    <name type="scientific">Endocarpon pusillum</name>
    <dbReference type="NCBI Taxonomy" id="364733"/>
    <lineage>
        <taxon>Eukaryota</taxon>
        <taxon>Fungi</taxon>
        <taxon>Dikarya</taxon>
        <taxon>Ascomycota</taxon>
        <taxon>Pezizomycotina</taxon>
        <taxon>Eurotiomycetes</taxon>
        <taxon>Chaetothyriomycetidae</taxon>
        <taxon>Verrucariales</taxon>
        <taxon>Verrucariaceae</taxon>
        <taxon>Endocarpon</taxon>
    </lineage>
</organism>
<feature type="region of interest" description="Disordered" evidence="1">
    <location>
        <begin position="206"/>
        <end position="239"/>
    </location>
</feature>
<protein>
    <submittedName>
        <fullName evidence="2">Uncharacterized protein</fullName>
    </submittedName>
</protein>
<reference evidence="2" key="1">
    <citation type="submission" date="2020-02" db="EMBL/GenBank/DDBJ databases">
        <authorList>
            <person name="Palmer J.M."/>
        </authorList>
    </citation>
    <scope>NUCLEOTIDE SEQUENCE</scope>
    <source>
        <strain evidence="2">EPUS1.4</strain>
        <tissue evidence="2">Thallus</tissue>
    </source>
</reference>
<feature type="compositionally biased region" description="Basic and acidic residues" evidence="1">
    <location>
        <begin position="51"/>
        <end position="63"/>
    </location>
</feature>
<evidence type="ECO:0000313" key="3">
    <source>
        <dbReference type="Proteomes" id="UP000606974"/>
    </source>
</evidence>
<comment type="caution">
    <text evidence="2">The sequence shown here is derived from an EMBL/GenBank/DDBJ whole genome shotgun (WGS) entry which is preliminary data.</text>
</comment>
<feature type="compositionally biased region" description="Basic residues" evidence="1">
    <location>
        <begin position="375"/>
        <end position="388"/>
    </location>
</feature>
<evidence type="ECO:0000256" key="1">
    <source>
        <dbReference type="SAM" id="MobiDB-lite"/>
    </source>
</evidence>
<feature type="compositionally biased region" description="Basic and acidic residues" evidence="1">
    <location>
        <begin position="511"/>
        <end position="521"/>
    </location>
</feature>
<name>A0A8H7A649_9EURO</name>
<feature type="region of interest" description="Disordered" evidence="1">
    <location>
        <begin position="324"/>
        <end position="572"/>
    </location>
</feature>
<feature type="compositionally biased region" description="Polar residues" evidence="1">
    <location>
        <begin position="18"/>
        <end position="42"/>
    </location>
</feature>
<feature type="compositionally biased region" description="Low complexity" evidence="1">
    <location>
        <begin position="275"/>
        <end position="288"/>
    </location>
</feature>
<feature type="compositionally biased region" description="Basic and acidic residues" evidence="1">
    <location>
        <begin position="224"/>
        <end position="233"/>
    </location>
</feature>
<dbReference type="AlphaFoldDB" id="A0A8H7A649"/>
<sequence>MAAQLSKVGGRASPMPAESSSTRNQLDKTTSTVPTPNASTSAVPEVNKPAPEVHPDNRHLEHRAPGTYDHWYEKYGWKGFLDWNILREDVPADRWILGSAWPGLPQFSPRSEARIMAQNKNLLANPPKRVMSPQSQRRKNERIAIFETRAQRDARLERLAQDEDSIPQEPKSATVDDQKRLIQEDGATTELRAEVGAYAKEFRGKEEQLHQVHKGGPTSNMPNKEIEKDKESKGLGSDFVVREEKQILSIRKPGEGSLASSTGPASVTRPNMEIPSTAAQPSSSAATAEPLGHKLEQGSHHRQKSSLSAAAPVFHSQRFIKSPGTASSLAYSTTPASYQQPIPSLGNRNQPLRPFTGQDNALRPINSGWLPKDTRSRKQKRAALHQQHRNQDPNGAHNSAQTPSQARATAAAYVPPIREAEQNTSSAAVPPSSAASNPTATATAPRPAAGLPPPTAPPTTHQRMGSFSLATLPPRSVIAASASTNLCRGRGTGSGRGSGRGVPSSQAGNETRARAQASDRRPWRRNSYVSSRNAYHDQLRRGRQIRRGEEDRDEGAARVQGQDQGQGQGAGR</sequence>
<feature type="compositionally biased region" description="Polar residues" evidence="1">
    <location>
        <begin position="324"/>
        <end position="350"/>
    </location>
</feature>
<feature type="compositionally biased region" description="Gly residues" evidence="1">
    <location>
        <begin position="490"/>
        <end position="500"/>
    </location>
</feature>
<proteinExistence type="predicted"/>
<keyword evidence="3" id="KW-1185">Reference proteome</keyword>
<feature type="compositionally biased region" description="Polar residues" evidence="1">
    <location>
        <begin position="392"/>
        <end position="407"/>
    </location>
</feature>
<feature type="compositionally biased region" description="Basic and acidic residues" evidence="1">
    <location>
        <begin position="534"/>
        <end position="556"/>
    </location>
</feature>
<feature type="compositionally biased region" description="Polar residues" evidence="1">
    <location>
        <begin position="258"/>
        <end position="269"/>
    </location>
</feature>
<dbReference type="Proteomes" id="UP000606974">
    <property type="component" value="Unassembled WGS sequence"/>
</dbReference>